<evidence type="ECO:0000313" key="2">
    <source>
        <dbReference type="Proteomes" id="UP000289738"/>
    </source>
</evidence>
<dbReference type="AlphaFoldDB" id="A0A445DW61"/>
<proteinExistence type="predicted"/>
<gene>
    <name evidence="1" type="ORF">Ahy_A03g013764</name>
</gene>
<comment type="caution">
    <text evidence="1">The sequence shown here is derived from an EMBL/GenBank/DDBJ whole genome shotgun (WGS) entry which is preliminary data.</text>
</comment>
<organism evidence="1 2">
    <name type="scientific">Arachis hypogaea</name>
    <name type="common">Peanut</name>
    <dbReference type="NCBI Taxonomy" id="3818"/>
    <lineage>
        <taxon>Eukaryota</taxon>
        <taxon>Viridiplantae</taxon>
        <taxon>Streptophyta</taxon>
        <taxon>Embryophyta</taxon>
        <taxon>Tracheophyta</taxon>
        <taxon>Spermatophyta</taxon>
        <taxon>Magnoliopsida</taxon>
        <taxon>eudicotyledons</taxon>
        <taxon>Gunneridae</taxon>
        <taxon>Pentapetalae</taxon>
        <taxon>rosids</taxon>
        <taxon>fabids</taxon>
        <taxon>Fabales</taxon>
        <taxon>Fabaceae</taxon>
        <taxon>Papilionoideae</taxon>
        <taxon>50 kb inversion clade</taxon>
        <taxon>dalbergioids sensu lato</taxon>
        <taxon>Dalbergieae</taxon>
        <taxon>Pterocarpus clade</taxon>
        <taxon>Arachis</taxon>
    </lineage>
</organism>
<dbReference type="EMBL" id="SDMP01000003">
    <property type="protein sequence ID" value="RYR67418.1"/>
    <property type="molecule type" value="Genomic_DNA"/>
</dbReference>
<evidence type="ECO:0000313" key="1">
    <source>
        <dbReference type="EMBL" id="RYR67418.1"/>
    </source>
</evidence>
<keyword evidence="2" id="KW-1185">Reference proteome</keyword>
<dbReference type="Proteomes" id="UP000289738">
    <property type="component" value="Chromosome A03"/>
</dbReference>
<accession>A0A445DW61</accession>
<reference evidence="1 2" key="1">
    <citation type="submission" date="2019-01" db="EMBL/GenBank/DDBJ databases">
        <title>Sequencing of cultivated peanut Arachis hypogaea provides insights into genome evolution and oil improvement.</title>
        <authorList>
            <person name="Chen X."/>
        </authorList>
    </citation>
    <scope>NUCLEOTIDE SEQUENCE [LARGE SCALE GENOMIC DNA]</scope>
    <source>
        <strain evidence="2">cv. Fuhuasheng</strain>
        <tissue evidence="1">Leaves</tissue>
    </source>
</reference>
<protein>
    <submittedName>
        <fullName evidence="1">Uncharacterized protein</fullName>
    </submittedName>
</protein>
<name>A0A445DW61_ARAHY</name>
<sequence length="79" mass="9217">MTSKNPKTKDLRCSTRLLNEKFQNMSDKKKAIVQELGFDCLMHIPPMNLPYKLLKELAYSFNLVRNRLDTQYGVLTINP</sequence>